<dbReference type="EMBL" id="ML211016">
    <property type="protein sequence ID" value="TFK91593.1"/>
    <property type="molecule type" value="Genomic_DNA"/>
</dbReference>
<evidence type="ECO:0000256" key="1">
    <source>
        <dbReference type="SAM" id="MobiDB-lite"/>
    </source>
</evidence>
<proteinExistence type="predicted"/>
<evidence type="ECO:0000313" key="2">
    <source>
        <dbReference type="EMBL" id="TFK91593.1"/>
    </source>
</evidence>
<feature type="region of interest" description="Disordered" evidence="1">
    <location>
        <begin position="1"/>
        <end position="43"/>
    </location>
</feature>
<dbReference type="AlphaFoldDB" id="A0A5C3PZL4"/>
<reference evidence="2 3" key="1">
    <citation type="journal article" date="2019" name="Nat. Ecol. Evol.">
        <title>Megaphylogeny resolves global patterns of mushroom evolution.</title>
        <authorList>
            <person name="Varga T."/>
            <person name="Krizsan K."/>
            <person name="Foldi C."/>
            <person name="Dima B."/>
            <person name="Sanchez-Garcia M."/>
            <person name="Sanchez-Ramirez S."/>
            <person name="Szollosi G.J."/>
            <person name="Szarkandi J.G."/>
            <person name="Papp V."/>
            <person name="Albert L."/>
            <person name="Andreopoulos W."/>
            <person name="Angelini C."/>
            <person name="Antonin V."/>
            <person name="Barry K.W."/>
            <person name="Bougher N.L."/>
            <person name="Buchanan P."/>
            <person name="Buyck B."/>
            <person name="Bense V."/>
            <person name="Catcheside P."/>
            <person name="Chovatia M."/>
            <person name="Cooper J."/>
            <person name="Damon W."/>
            <person name="Desjardin D."/>
            <person name="Finy P."/>
            <person name="Geml J."/>
            <person name="Haridas S."/>
            <person name="Hughes K."/>
            <person name="Justo A."/>
            <person name="Karasinski D."/>
            <person name="Kautmanova I."/>
            <person name="Kiss B."/>
            <person name="Kocsube S."/>
            <person name="Kotiranta H."/>
            <person name="LaButti K.M."/>
            <person name="Lechner B.E."/>
            <person name="Liimatainen K."/>
            <person name="Lipzen A."/>
            <person name="Lukacs Z."/>
            <person name="Mihaltcheva S."/>
            <person name="Morgado L.N."/>
            <person name="Niskanen T."/>
            <person name="Noordeloos M.E."/>
            <person name="Ohm R.A."/>
            <person name="Ortiz-Santana B."/>
            <person name="Ovrebo C."/>
            <person name="Racz N."/>
            <person name="Riley R."/>
            <person name="Savchenko A."/>
            <person name="Shiryaev A."/>
            <person name="Soop K."/>
            <person name="Spirin V."/>
            <person name="Szebenyi C."/>
            <person name="Tomsovsky M."/>
            <person name="Tulloss R.E."/>
            <person name="Uehling J."/>
            <person name="Grigoriev I.V."/>
            <person name="Vagvolgyi C."/>
            <person name="Papp T."/>
            <person name="Martin F.M."/>
            <person name="Miettinen O."/>
            <person name="Hibbett D.S."/>
            <person name="Nagy L.G."/>
        </authorList>
    </citation>
    <scope>NUCLEOTIDE SEQUENCE [LARGE SCALE GENOMIC DNA]</scope>
    <source>
        <strain evidence="2 3">HHB13444</strain>
    </source>
</reference>
<dbReference type="InParanoid" id="A0A5C3PZL4"/>
<evidence type="ECO:0000313" key="3">
    <source>
        <dbReference type="Proteomes" id="UP000308197"/>
    </source>
</evidence>
<sequence length="275" mass="31132">MLHDRQNRQRLSQHGSSRELARPRRDNHRRHPARARPALRGRPPHIRNDILRLILPVAQDPFKSRSPILSESEVLPARISAVNLHSLRNVADAQEVAQTSKSRPFRTVQCAQIFAREIEKIAEEYDLLRPFTDVLAAASLRNVPRDFQGPLAAMQAKTDRFSSARTRVIVPRKEDLYISRRPVRHERTLDGVGVVYQLGNAGIELINEVRGVIVQLGIRGRYVVGSVGGHGFRKAAWRTEVRRVIYLEVATVGADDENLLPRTPLPSFSLPKINK</sequence>
<accession>A0A5C3PZL4</accession>
<name>A0A5C3PZL4_9APHY</name>
<protein>
    <submittedName>
        <fullName evidence="2">Uncharacterized protein</fullName>
    </submittedName>
</protein>
<gene>
    <name evidence="2" type="ORF">K466DRAFT_582636</name>
</gene>
<organism evidence="2 3">
    <name type="scientific">Polyporus arcularius HHB13444</name>
    <dbReference type="NCBI Taxonomy" id="1314778"/>
    <lineage>
        <taxon>Eukaryota</taxon>
        <taxon>Fungi</taxon>
        <taxon>Dikarya</taxon>
        <taxon>Basidiomycota</taxon>
        <taxon>Agaricomycotina</taxon>
        <taxon>Agaricomycetes</taxon>
        <taxon>Polyporales</taxon>
        <taxon>Polyporaceae</taxon>
        <taxon>Polyporus</taxon>
    </lineage>
</organism>
<keyword evidence="3" id="KW-1185">Reference proteome</keyword>
<dbReference type="Proteomes" id="UP000308197">
    <property type="component" value="Unassembled WGS sequence"/>
</dbReference>
<feature type="compositionally biased region" description="Basic residues" evidence="1">
    <location>
        <begin position="25"/>
        <end position="43"/>
    </location>
</feature>